<dbReference type="EMBL" id="CADIKZ010000001">
    <property type="protein sequence ID" value="CAB3825627.1"/>
    <property type="molecule type" value="Genomic_DNA"/>
</dbReference>
<reference evidence="6 7" key="1">
    <citation type="submission" date="2020-04" db="EMBL/GenBank/DDBJ databases">
        <authorList>
            <person name="De Canck E."/>
        </authorList>
    </citation>
    <scope>NUCLEOTIDE SEQUENCE [LARGE SCALE GENOMIC DNA]</scope>
    <source>
        <strain evidence="6 7">LMG 26788</strain>
    </source>
</reference>
<dbReference type="Gene3D" id="2.60.120.10">
    <property type="entry name" value="Jelly Rolls"/>
    <property type="match status" value="1"/>
</dbReference>
<dbReference type="InterPro" id="IPR050397">
    <property type="entry name" value="Env_Response_Regulators"/>
</dbReference>
<dbReference type="SUPFAM" id="SSF51206">
    <property type="entry name" value="cAMP-binding domain-like"/>
    <property type="match status" value="1"/>
</dbReference>
<feature type="domain" description="HTH crp-type" evidence="5">
    <location>
        <begin position="167"/>
        <end position="240"/>
    </location>
</feature>
<dbReference type="SMART" id="SM00419">
    <property type="entry name" value="HTH_CRP"/>
    <property type="match status" value="1"/>
</dbReference>
<accession>A0A6S7BZA8</accession>
<dbReference type="CDD" id="cd00092">
    <property type="entry name" value="HTH_CRP"/>
    <property type="match status" value="1"/>
</dbReference>
<dbReference type="InterPro" id="IPR036388">
    <property type="entry name" value="WH-like_DNA-bd_sf"/>
</dbReference>
<dbReference type="InterPro" id="IPR012318">
    <property type="entry name" value="HTH_CRP"/>
</dbReference>
<protein>
    <submittedName>
        <fullName evidence="6">Anaerobic regulatory protein</fullName>
    </submittedName>
</protein>
<dbReference type="Pfam" id="PF13545">
    <property type="entry name" value="HTH_Crp_2"/>
    <property type="match status" value="1"/>
</dbReference>
<name>A0A6S7BZA8_9BURK</name>
<dbReference type="AlphaFoldDB" id="A0A6S7BZA8"/>
<evidence type="ECO:0000313" key="6">
    <source>
        <dbReference type="EMBL" id="CAB3825627.1"/>
    </source>
</evidence>
<dbReference type="PROSITE" id="PS50042">
    <property type="entry name" value="CNMP_BINDING_3"/>
    <property type="match status" value="1"/>
</dbReference>
<dbReference type="PROSITE" id="PS51063">
    <property type="entry name" value="HTH_CRP_2"/>
    <property type="match status" value="1"/>
</dbReference>
<dbReference type="Gene3D" id="1.10.10.10">
    <property type="entry name" value="Winged helix-like DNA-binding domain superfamily/Winged helix DNA-binding domain"/>
    <property type="match status" value="1"/>
</dbReference>
<organism evidence="6 7">
    <name type="scientific">Achromobacter pulmonis</name>
    <dbReference type="NCBI Taxonomy" id="1389932"/>
    <lineage>
        <taxon>Bacteria</taxon>
        <taxon>Pseudomonadati</taxon>
        <taxon>Pseudomonadota</taxon>
        <taxon>Betaproteobacteria</taxon>
        <taxon>Burkholderiales</taxon>
        <taxon>Alcaligenaceae</taxon>
        <taxon>Achromobacter</taxon>
    </lineage>
</organism>
<dbReference type="SMART" id="SM00100">
    <property type="entry name" value="cNMP"/>
    <property type="match status" value="1"/>
</dbReference>
<evidence type="ECO:0000256" key="1">
    <source>
        <dbReference type="ARBA" id="ARBA00023015"/>
    </source>
</evidence>
<keyword evidence="2" id="KW-0238">DNA-binding</keyword>
<evidence type="ECO:0000259" key="4">
    <source>
        <dbReference type="PROSITE" id="PS50042"/>
    </source>
</evidence>
<gene>
    <name evidence="6" type="primary">fnr_1</name>
    <name evidence="6" type="ORF">LMG26788_00500</name>
</gene>
<dbReference type="RefSeq" id="WP_175139917.1">
    <property type="nucleotide sequence ID" value="NZ_CADIKZ010000001.1"/>
</dbReference>
<evidence type="ECO:0000259" key="5">
    <source>
        <dbReference type="PROSITE" id="PS51063"/>
    </source>
</evidence>
<dbReference type="InterPro" id="IPR018490">
    <property type="entry name" value="cNMP-bd_dom_sf"/>
</dbReference>
<dbReference type="InterPro" id="IPR014710">
    <property type="entry name" value="RmlC-like_jellyroll"/>
</dbReference>
<sequence length="261" mass="28552">MTTTFFLAAQDAASLPYRPTATPCRDCRLRAACLPRHLSEAETACLGDAIDTRIRLKRGDVLFEQGASHDAVFAVRVGSLKTQWRACGNPDQVAGFHIPGDLLDFSGLFDRRHATTALALENTEVCVIRLEALDALGLRFPRVPLLVRGLMSAELARLQRLMALARLRAEQRLAAFLLDLSDRYAALGYAADRFCLRMTYGDIGSLLGMTLATVSRLLGQLARDTGLVIHARQVEITDRQALRAVAGGACLQPRPHRSLDG</sequence>
<keyword evidence="3" id="KW-0804">Transcription</keyword>
<evidence type="ECO:0000313" key="7">
    <source>
        <dbReference type="Proteomes" id="UP000494203"/>
    </source>
</evidence>
<feature type="domain" description="Cyclic nucleotide-binding" evidence="4">
    <location>
        <begin position="34"/>
        <end position="136"/>
    </location>
</feature>
<dbReference type="Proteomes" id="UP000494203">
    <property type="component" value="Unassembled WGS sequence"/>
</dbReference>
<dbReference type="SUPFAM" id="SSF46785">
    <property type="entry name" value="Winged helix' DNA-binding domain"/>
    <property type="match status" value="1"/>
</dbReference>
<evidence type="ECO:0000256" key="3">
    <source>
        <dbReference type="ARBA" id="ARBA00023163"/>
    </source>
</evidence>
<keyword evidence="1" id="KW-0805">Transcription regulation</keyword>
<dbReference type="GO" id="GO:0003700">
    <property type="term" value="F:DNA-binding transcription factor activity"/>
    <property type="evidence" value="ECO:0007669"/>
    <property type="project" value="TreeGrafter"/>
</dbReference>
<dbReference type="Pfam" id="PF00027">
    <property type="entry name" value="cNMP_binding"/>
    <property type="match status" value="1"/>
</dbReference>
<dbReference type="FunFam" id="1.10.10.10:FF:000028">
    <property type="entry name" value="Fumarate/nitrate reduction transcriptional regulator Fnr"/>
    <property type="match status" value="1"/>
</dbReference>
<dbReference type="CDD" id="cd00038">
    <property type="entry name" value="CAP_ED"/>
    <property type="match status" value="1"/>
</dbReference>
<dbReference type="InterPro" id="IPR036390">
    <property type="entry name" value="WH_DNA-bd_sf"/>
</dbReference>
<evidence type="ECO:0000256" key="2">
    <source>
        <dbReference type="ARBA" id="ARBA00023125"/>
    </source>
</evidence>
<keyword evidence="7" id="KW-1185">Reference proteome</keyword>
<dbReference type="GO" id="GO:0005829">
    <property type="term" value="C:cytosol"/>
    <property type="evidence" value="ECO:0007669"/>
    <property type="project" value="TreeGrafter"/>
</dbReference>
<proteinExistence type="predicted"/>
<dbReference type="PANTHER" id="PTHR24567:SF75">
    <property type="entry name" value="FUMARATE AND NITRATE REDUCTION REGULATORY PROTEIN"/>
    <property type="match status" value="1"/>
</dbReference>
<dbReference type="GO" id="GO:0003677">
    <property type="term" value="F:DNA binding"/>
    <property type="evidence" value="ECO:0007669"/>
    <property type="project" value="UniProtKB-KW"/>
</dbReference>
<dbReference type="PANTHER" id="PTHR24567">
    <property type="entry name" value="CRP FAMILY TRANSCRIPTIONAL REGULATORY PROTEIN"/>
    <property type="match status" value="1"/>
</dbReference>
<dbReference type="InterPro" id="IPR000595">
    <property type="entry name" value="cNMP-bd_dom"/>
</dbReference>